<evidence type="ECO:0000313" key="2">
    <source>
        <dbReference type="EMBL" id="MDA0140649.1"/>
    </source>
</evidence>
<comment type="caution">
    <text evidence="2">The sequence shown here is derived from an EMBL/GenBank/DDBJ whole genome shotgun (WGS) entry which is preliminary data.</text>
</comment>
<keyword evidence="3" id="KW-1185">Reference proteome</keyword>
<name>A0ABT4RPZ9_9ACTN</name>
<dbReference type="EMBL" id="JAPCID010000043">
    <property type="protein sequence ID" value="MDA0140649.1"/>
    <property type="molecule type" value="Genomic_DNA"/>
</dbReference>
<feature type="compositionally biased region" description="Low complexity" evidence="1">
    <location>
        <begin position="21"/>
        <end position="45"/>
    </location>
</feature>
<feature type="region of interest" description="Disordered" evidence="1">
    <location>
        <begin position="1"/>
        <end position="62"/>
    </location>
</feature>
<reference evidence="2" key="1">
    <citation type="submission" date="2022-10" db="EMBL/GenBank/DDBJ databases">
        <title>The WGS of Solirubrobacter sp. CPCC 204708.</title>
        <authorList>
            <person name="Jiang Z."/>
        </authorList>
    </citation>
    <scope>NUCLEOTIDE SEQUENCE</scope>
    <source>
        <strain evidence="2">CPCC 204708</strain>
    </source>
</reference>
<evidence type="ECO:0000256" key="1">
    <source>
        <dbReference type="SAM" id="MobiDB-lite"/>
    </source>
</evidence>
<evidence type="ECO:0008006" key="4">
    <source>
        <dbReference type="Google" id="ProtNLM"/>
    </source>
</evidence>
<dbReference type="Proteomes" id="UP001147700">
    <property type="component" value="Unassembled WGS sequence"/>
</dbReference>
<organism evidence="2 3">
    <name type="scientific">Solirubrobacter deserti</name>
    <dbReference type="NCBI Taxonomy" id="2282478"/>
    <lineage>
        <taxon>Bacteria</taxon>
        <taxon>Bacillati</taxon>
        <taxon>Actinomycetota</taxon>
        <taxon>Thermoleophilia</taxon>
        <taxon>Solirubrobacterales</taxon>
        <taxon>Solirubrobacteraceae</taxon>
        <taxon>Solirubrobacter</taxon>
    </lineage>
</organism>
<sequence>MRNGARRGAQAVRNAARRGPARNAKPSNLPARRAGAPPARTGGPPVRQRPSLRPGQKFRTNDGWEFTVADDGARVVGRSPDFPDAIVVMDETGIRMYTPVNGRMQQIFHRTPQQIASGPPMRHTLRQVLNLRQPNKWQAGEDYIEDLYQAQRGRHFPVQTNPNGALPVTKPGGRYPDNYVPGVADDLALEVKTYGRYRTVNGQTVEFEVPLSGEIREQIAKDVALMASNPRYRPIWIFLDAPPSRELVDLLTSNRIVVNIFGRPKG</sequence>
<dbReference type="RefSeq" id="WP_270006666.1">
    <property type="nucleotide sequence ID" value="NZ_JAPCID010000043.1"/>
</dbReference>
<proteinExistence type="predicted"/>
<evidence type="ECO:0000313" key="3">
    <source>
        <dbReference type="Proteomes" id="UP001147700"/>
    </source>
</evidence>
<protein>
    <recommendedName>
        <fullName evidence="4">Tox-REase-7 domain-containing protein</fullName>
    </recommendedName>
</protein>
<accession>A0ABT4RPZ9</accession>
<gene>
    <name evidence="2" type="ORF">OJ962_24340</name>
</gene>